<organism evidence="1 2">
    <name type="scientific">Paraburkholderia panacisoli</name>
    <dbReference type="NCBI Taxonomy" id="2603818"/>
    <lineage>
        <taxon>Bacteria</taxon>
        <taxon>Pseudomonadati</taxon>
        <taxon>Pseudomonadota</taxon>
        <taxon>Betaproteobacteria</taxon>
        <taxon>Burkholderiales</taxon>
        <taxon>Burkholderiaceae</taxon>
        <taxon>Paraburkholderia</taxon>
    </lineage>
</organism>
<sequence>MNDNRDLRSRLVAGQKRDGRREFNEDAVQELVALCLKPGVSIARMAMDHGVNPNQLRRWIARYQQQILHGPRHPEPMVIDGVAIDACASTVRSIENASSASAFVPVVSESLPRSMPFPAELSIALTLHVRLANGVEFDLGEANVEEIETIIQMLGRLACSGSTKV</sequence>
<reference evidence="1 2" key="1">
    <citation type="submission" date="2019-08" db="EMBL/GenBank/DDBJ databases">
        <title>Paraburkholderia sp. DCY113.</title>
        <authorList>
            <person name="Kang J."/>
        </authorList>
    </citation>
    <scope>NUCLEOTIDE SEQUENCE [LARGE SCALE GENOMIC DNA]</scope>
    <source>
        <strain evidence="1 2">DCY113</strain>
    </source>
</reference>
<protein>
    <submittedName>
        <fullName evidence="1">Transposase</fullName>
    </submittedName>
</protein>
<dbReference type="SUPFAM" id="SSF46689">
    <property type="entry name" value="Homeodomain-like"/>
    <property type="match status" value="1"/>
</dbReference>
<dbReference type="Proteomes" id="UP000325273">
    <property type="component" value="Unassembled WGS sequence"/>
</dbReference>
<name>A0A5B0GQ81_9BURK</name>
<dbReference type="GO" id="GO:0003677">
    <property type="term" value="F:DNA binding"/>
    <property type="evidence" value="ECO:0007669"/>
    <property type="project" value="InterPro"/>
</dbReference>
<proteinExistence type="predicted"/>
<dbReference type="InterPro" id="IPR002514">
    <property type="entry name" value="Transposase_8"/>
</dbReference>
<dbReference type="Pfam" id="PF01527">
    <property type="entry name" value="HTH_Tnp_1"/>
    <property type="match status" value="1"/>
</dbReference>
<dbReference type="AlphaFoldDB" id="A0A5B0GQ81"/>
<keyword evidence="2" id="KW-1185">Reference proteome</keyword>
<evidence type="ECO:0000313" key="1">
    <source>
        <dbReference type="EMBL" id="KAA1004309.1"/>
    </source>
</evidence>
<dbReference type="RefSeq" id="WP_149673828.1">
    <property type="nucleotide sequence ID" value="NZ_VTUZ01000028.1"/>
</dbReference>
<dbReference type="GO" id="GO:0004803">
    <property type="term" value="F:transposase activity"/>
    <property type="evidence" value="ECO:0007669"/>
    <property type="project" value="InterPro"/>
</dbReference>
<dbReference type="InterPro" id="IPR009057">
    <property type="entry name" value="Homeodomain-like_sf"/>
</dbReference>
<comment type="caution">
    <text evidence="1">The sequence shown here is derived from an EMBL/GenBank/DDBJ whole genome shotgun (WGS) entry which is preliminary data.</text>
</comment>
<evidence type="ECO:0000313" key="2">
    <source>
        <dbReference type="Proteomes" id="UP000325273"/>
    </source>
</evidence>
<dbReference type="GO" id="GO:0006313">
    <property type="term" value="P:DNA transposition"/>
    <property type="evidence" value="ECO:0007669"/>
    <property type="project" value="InterPro"/>
</dbReference>
<accession>A0A5B0GQ81</accession>
<dbReference type="EMBL" id="VTUZ01000028">
    <property type="protein sequence ID" value="KAA1004309.1"/>
    <property type="molecule type" value="Genomic_DNA"/>
</dbReference>
<dbReference type="Gene3D" id="1.10.10.60">
    <property type="entry name" value="Homeodomain-like"/>
    <property type="match status" value="1"/>
</dbReference>
<gene>
    <name evidence="1" type="ORF">FVF58_32360</name>
</gene>